<dbReference type="GO" id="GO:0015276">
    <property type="term" value="F:ligand-gated monoatomic ion channel activity"/>
    <property type="evidence" value="ECO:0007669"/>
    <property type="project" value="InterPro"/>
</dbReference>
<dbReference type="Gene3D" id="1.10.287.70">
    <property type="match status" value="1"/>
</dbReference>
<dbReference type="PRINTS" id="PR00169">
    <property type="entry name" value="KCHANNEL"/>
</dbReference>
<comment type="caution">
    <text evidence="13">The sequence shown here is derived from an EMBL/GenBank/DDBJ whole genome shotgun (WGS) entry which is preliminary data.</text>
</comment>
<dbReference type="Pfam" id="PF00060">
    <property type="entry name" value="Lig_chan"/>
    <property type="match status" value="1"/>
</dbReference>
<keyword evidence="2" id="KW-0813">Transport</keyword>
<evidence type="ECO:0000256" key="2">
    <source>
        <dbReference type="ARBA" id="ARBA00022448"/>
    </source>
</evidence>
<dbReference type="Proteomes" id="UP000288279">
    <property type="component" value="Unassembled WGS sequence"/>
</dbReference>
<organism evidence="13 14">
    <name type="scientific">Pseudidiomarina taiwanensis</name>
    <dbReference type="NCBI Taxonomy" id="337250"/>
    <lineage>
        <taxon>Bacteria</taxon>
        <taxon>Pseudomonadati</taxon>
        <taxon>Pseudomonadota</taxon>
        <taxon>Gammaproteobacteria</taxon>
        <taxon>Alteromonadales</taxon>
        <taxon>Idiomarinaceae</taxon>
        <taxon>Pseudidiomarina</taxon>
    </lineage>
</organism>
<dbReference type="EMBL" id="PIQG01000003">
    <property type="protein sequence ID" value="RUO76641.1"/>
    <property type="molecule type" value="Genomic_DNA"/>
</dbReference>
<keyword evidence="5" id="KW-0406">Ion transport</keyword>
<keyword evidence="7" id="KW-0675">Receptor</keyword>
<evidence type="ECO:0000256" key="4">
    <source>
        <dbReference type="ARBA" id="ARBA00022989"/>
    </source>
</evidence>
<dbReference type="SMART" id="SM00079">
    <property type="entry name" value="PBPe"/>
    <property type="match status" value="1"/>
</dbReference>
<evidence type="ECO:0000259" key="11">
    <source>
        <dbReference type="SMART" id="SM00062"/>
    </source>
</evidence>
<feature type="transmembrane region" description="Helical" evidence="10">
    <location>
        <begin position="196"/>
        <end position="217"/>
    </location>
</feature>
<evidence type="ECO:0000256" key="7">
    <source>
        <dbReference type="ARBA" id="ARBA00023170"/>
    </source>
</evidence>
<keyword evidence="14" id="KW-1185">Reference proteome</keyword>
<evidence type="ECO:0000259" key="12">
    <source>
        <dbReference type="SMART" id="SM00079"/>
    </source>
</evidence>
<dbReference type="InterPro" id="IPR001638">
    <property type="entry name" value="Solute-binding_3/MltF_N"/>
</dbReference>
<proteinExistence type="predicted"/>
<evidence type="ECO:0000256" key="6">
    <source>
        <dbReference type="ARBA" id="ARBA00023136"/>
    </source>
</evidence>
<evidence type="ECO:0000256" key="10">
    <source>
        <dbReference type="SAM" id="Phobius"/>
    </source>
</evidence>
<accession>A0A432ZFE1</accession>
<evidence type="ECO:0000313" key="14">
    <source>
        <dbReference type="Proteomes" id="UP000288279"/>
    </source>
</evidence>
<keyword evidence="6 10" id="KW-0472">Membrane</keyword>
<sequence length="415" mass="46349">MIITLFGPGVMVVLNAKNNTAIKISMGHLGEIEQANHTPEKPSQTSYSRWVICKMGITMRQLITALLFCLTMPSMAQPAEPLREPLEIGVRVSPPFVIKEGPALYSGLTIELFEHIAAQNGLDYRYHEVDDIGELFDRVSTGDYAMGLGALSVTADREAQVDFTQPFYNAGLAIAVPNRGESNWWYVLKRFVSLEFLSVMLALFAILLLAGWALWLFERRRNSEQFSEAYGRGIGAGFWWAAVTMTTVGYGDKSPITLGGRIVSFIWMFTSVIIISSFTASITSSLTVGQLSHKVEGPRDLPNVRVASVPNSYSATWLARENIGYQQQQSLFAALTQVDSGRADAVVYDAPLLQYQIRQQNLDLTVLEKRFAPQDYALALPQGSAMREQLNRELLRYIRTAEWRALVNQYLGEEL</sequence>
<evidence type="ECO:0000256" key="3">
    <source>
        <dbReference type="ARBA" id="ARBA00022692"/>
    </source>
</evidence>
<feature type="domain" description="Solute-binding protein family 3/N-terminal" evidence="11">
    <location>
        <begin position="85"/>
        <end position="414"/>
    </location>
</feature>
<keyword evidence="3 10" id="KW-0812">Transmembrane</keyword>
<dbReference type="AlphaFoldDB" id="A0A432ZFE1"/>
<keyword evidence="4 10" id="KW-1133">Transmembrane helix</keyword>
<dbReference type="InterPro" id="IPR015683">
    <property type="entry name" value="Ionotropic_Glu_rcpt"/>
</dbReference>
<evidence type="ECO:0000256" key="5">
    <source>
        <dbReference type="ARBA" id="ARBA00023065"/>
    </source>
</evidence>
<reference evidence="13 14" key="1">
    <citation type="journal article" date="2011" name="Front. Microbiol.">
        <title>Genomic signatures of strain selection and enhancement in Bacillus atrophaeus var. globigii, a historical biowarfare simulant.</title>
        <authorList>
            <person name="Gibbons H.S."/>
            <person name="Broomall S.M."/>
            <person name="McNew L.A."/>
            <person name="Daligault H."/>
            <person name="Chapman C."/>
            <person name="Bruce D."/>
            <person name="Karavis M."/>
            <person name="Krepps M."/>
            <person name="McGregor P.A."/>
            <person name="Hong C."/>
            <person name="Park K.H."/>
            <person name="Akmal A."/>
            <person name="Feldman A."/>
            <person name="Lin J.S."/>
            <person name="Chang W.E."/>
            <person name="Higgs B.W."/>
            <person name="Demirev P."/>
            <person name="Lindquist J."/>
            <person name="Liem A."/>
            <person name="Fochler E."/>
            <person name="Read T.D."/>
            <person name="Tapia R."/>
            <person name="Johnson S."/>
            <person name="Bishop-Lilly K.A."/>
            <person name="Detter C."/>
            <person name="Han C."/>
            <person name="Sozhamannan S."/>
            <person name="Rosenzweig C.N."/>
            <person name="Skowronski E.W."/>
        </authorList>
    </citation>
    <scope>NUCLEOTIDE SEQUENCE [LARGE SCALE GENOMIC DNA]</scope>
    <source>
        <strain evidence="13 14">PIT1</strain>
    </source>
</reference>
<evidence type="ECO:0000256" key="8">
    <source>
        <dbReference type="ARBA" id="ARBA00023180"/>
    </source>
</evidence>
<evidence type="ECO:0000313" key="13">
    <source>
        <dbReference type="EMBL" id="RUO76641.1"/>
    </source>
</evidence>
<dbReference type="SUPFAM" id="SSF53850">
    <property type="entry name" value="Periplasmic binding protein-like II"/>
    <property type="match status" value="1"/>
</dbReference>
<feature type="transmembrane region" description="Helical" evidence="10">
    <location>
        <begin position="262"/>
        <end position="289"/>
    </location>
</feature>
<evidence type="ECO:0000256" key="9">
    <source>
        <dbReference type="ARBA" id="ARBA00023303"/>
    </source>
</evidence>
<name>A0A432ZFE1_9GAMM</name>
<keyword evidence="9" id="KW-0407">Ion channel</keyword>
<evidence type="ECO:0000256" key="1">
    <source>
        <dbReference type="ARBA" id="ARBA00004141"/>
    </source>
</evidence>
<gene>
    <name evidence="13" type="ORF">CWI83_06845</name>
</gene>
<dbReference type="Gene3D" id="3.40.190.10">
    <property type="entry name" value="Periplasmic binding protein-like II"/>
    <property type="match status" value="2"/>
</dbReference>
<dbReference type="GO" id="GO:0016020">
    <property type="term" value="C:membrane"/>
    <property type="evidence" value="ECO:0007669"/>
    <property type="project" value="UniProtKB-SubCell"/>
</dbReference>
<feature type="transmembrane region" description="Helical" evidence="10">
    <location>
        <begin position="229"/>
        <end position="250"/>
    </location>
</feature>
<dbReference type="SMART" id="SM00062">
    <property type="entry name" value="PBPb"/>
    <property type="match status" value="1"/>
</dbReference>
<dbReference type="InterPro" id="IPR001320">
    <property type="entry name" value="Iontro_rcpt_C"/>
</dbReference>
<dbReference type="PANTHER" id="PTHR18966">
    <property type="entry name" value="IONOTROPIC GLUTAMATE RECEPTOR"/>
    <property type="match status" value="1"/>
</dbReference>
<dbReference type="SUPFAM" id="SSF81324">
    <property type="entry name" value="Voltage-gated potassium channels"/>
    <property type="match status" value="1"/>
</dbReference>
<comment type="subcellular location">
    <subcellularLocation>
        <location evidence="1">Membrane</location>
        <topology evidence="1">Multi-pass membrane protein</topology>
    </subcellularLocation>
</comment>
<keyword evidence="8" id="KW-0325">Glycoprotein</keyword>
<protein>
    <submittedName>
        <fullName evidence="13">ABC transporter substrate-binding protein</fullName>
    </submittedName>
</protein>
<feature type="domain" description="Ionotropic glutamate receptor C-terminal" evidence="12">
    <location>
        <begin position="87"/>
        <end position="405"/>
    </location>
</feature>
<dbReference type="Pfam" id="PF00497">
    <property type="entry name" value="SBP_bac_3"/>
    <property type="match status" value="1"/>
</dbReference>